<reference evidence="2 4" key="3">
    <citation type="journal article" date="2024" name="Syst. Appl. Microbiol.">
        <title>Helicobacter cappadocius sp. nov., from lizards: The first psychrotrophic Helicobacter species.</title>
        <authorList>
            <person name="Aydin F."/>
            <person name="Tarhane S."/>
            <person name="Karakaya E."/>
            <person name="Abay S."/>
            <person name="Kayman T."/>
            <person name="Guran O."/>
            <person name="Bozkurt E."/>
            <person name="Uzum N."/>
            <person name="Avci A."/>
            <person name="Olgun K."/>
            <person name="Jablonski D."/>
            <person name="Guran C."/>
            <person name="Burcin Saticioglu I."/>
        </authorList>
    </citation>
    <scope>NUCLEOTIDE SEQUENCE [LARGE SCALE GENOMIC DNA]</scope>
    <source>
        <strain evidence="2">Faydin-H75</strain>
        <strain evidence="4">faydin-H76</strain>
    </source>
</reference>
<keyword evidence="1" id="KW-0472">Membrane</keyword>
<dbReference type="AlphaFoldDB" id="A0AA90PT56"/>
<evidence type="ECO:0000313" key="5">
    <source>
        <dbReference type="Proteomes" id="UP001240777"/>
    </source>
</evidence>
<feature type="transmembrane region" description="Helical" evidence="1">
    <location>
        <begin position="206"/>
        <end position="227"/>
    </location>
</feature>
<organism evidence="3 4">
    <name type="scientific">Helicobacter cappadocius</name>
    <dbReference type="NCBI Taxonomy" id="3063998"/>
    <lineage>
        <taxon>Bacteria</taxon>
        <taxon>Pseudomonadati</taxon>
        <taxon>Campylobacterota</taxon>
        <taxon>Epsilonproteobacteria</taxon>
        <taxon>Campylobacterales</taxon>
        <taxon>Helicobacteraceae</taxon>
        <taxon>Helicobacter</taxon>
    </lineage>
</organism>
<feature type="transmembrane region" description="Helical" evidence="1">
    <location>
        <begin position="133"/>
        <end position="154"/>
    </location>
</feature>
<dbReference type="Pfam" id="PF14897">
    <property type="entry name" value="EpsG"/>
    <property type="match status" value="1"/>
</dbReference>
<dbReference type="EMBL" id="JAUYZK010000005">
    <property type="protein sequence ID" value="MDP2539009.1"/>
    <property type="molecule type" value="Genomic_DNA"/>
</dbReference>
<keyword evidence="1" id="KW-1133">Transmembrane helix</keyword>
<feature type="transmembrane region" description="Helical" evidence="1">
    <location>
        <begin position="337"/>
        <end position="354"/>
    </location>
</feature>
<dbReference type="Proteomes" id="UP001240777">
    <property type="component" value="Unassembled WGS sequence"/>
</dbReference>
<keyword evidence="5" id="KW-1185">Reference proteome</keyword>
<evidence type="ECO:0000313" key="2">
    <source>
        <dbReference type="EMBL" id="MDO7253002.1"/>
    </source>
</evidence>
<feature type="transmembrane region" description="Helical" evidence="1">
    <location>
        <begin position="234"/>
        <end position="261"/>
    </location>
</feature>
<comment type="caution">
    <text evidence="3">The sequence shown here is derived from an EMBL/GenBank/DDBJ whole genome shotgun (WGS) entry which is preliminary data.</text>
</comment>
<proteinExistence type="predicted"/>
<evidence type="ECO:0000256" key="1">
    <source>
        <dbReference type="SAM" id="Phobius"/>
    </source>
</evidence>
<keyword evidence="1" id="KW-0812">Transmembrane</keyword>
<protein>
    <submittedName>
        <fullName evidence="3">EpsG family protein</fullName>
    </submittedName>
</protein>
<gene>
    <name evidence="2" type="ORF">Q5I04_03645</name>
    <name evidence="3" type="ORF">Q5I06_04360</name>
</gene>
<dbReference type="InterPro" id="IPR049458">
    <property type="entry name" value="EpsG-like"/>
</dbReference>
<reference evidence="3 5" key="1">
    <citation type="submission" date="2023-07" db="EMBL/GenBank/DDBJ databases">
        <title>Unpublished Manusciprt.</title>
        <authorList>
            <person name="Aydin F."/>
            <person name="Tarhane S."/>
            <person name="Saticioglu I.B."/>
            <person name="Karakaya E."/>
            <person name="Abay S."/>
            <person name="Guran O."/>
            <person name="Bozkurt E."/>
            <person name="Uzum N."/>
            <person name="Olgun K."/>
            <person name="Jablonski D."/>
        </authorList>
    </citation>
    <scope>NUCLEOTIDE SEQUENCE</scope>
    <source>
        <strain evidence="5">faydin-H75</strain>
        <strain evidence="3">Faydin-H76</strain>
    </source>
</reference>
<dbReference type="EMBL" id="JAUPEV010000004">
    <property type="protein sequence ID" value="MDO7253002.1"/>
    <property type="molecule type" value="Genomic_DNA"/>
</dbReference>
<feature type="transmembrane region" description="Helical" evidence="1">
    <location>
        <begin position="160"/>
        <end position="177"/>
    </location>
</feature>
<dbReference type="RefSeq" id="WP_305516844.1">
    <property type="nucleotide sequence ID" value="NZ_JAUPEV010000004.1"/>
</dbReference>
<sequence length="400" mass="47544">MRSIQNYLQQAKHSSKSVLYVVAFLPCFILPFSPLLSYFSAMFMLLLFTRFNDYIILYILGFNIAVSGSLIWASRVYFDSDADDFLRYFDTYKEIFSGHYGAFFSYGGGFEIGFPSFYLLLNTIFGRLYPSEILFFTILVPSLLMVVWVIKYGIFSLNVSHRALCLFFVFLFFNFYAPSEWSRQSFACVFILFAFSQQKYHWKFFFLLIACLFHLTSLPIFFILEFLKHRPKLTLSLVVLGSLSFVFSFEFILMAYKIGIIPHIGILEKLNFYSIYQERGIFMNLNLSFMFVLFCMGLLFSVRIWNDEMKKYWVYFYIVFLWCYIVFLPFSYASNRLTLIFNSFLLGYMFFVCIRNFSILAYGVGFLLLLGKFAYWIFDPASKLWFSYPYYGNFLYYFSF</sequence>
<feature type="transmembrane region" description="Helical" evidence="1">
    <location>
        <begin position="55"/>
        <end position="78"/>
    </location>
</feature>
<feature type="transmembrane region" description="Helical" evidence="1">
    <location>
        <begin position="281"/>
        <end position="300"/>
    </location>
</feature>
<feature type="transmembrane region" description="Helical" evidence="1">
    <location>
        <begin position="20"/>
        <end position="48"/>
    </location>
</feature>
<name>A0AA90PT56_9HELI</name>
<feature type="transmembrane region" description="Helical" evidence="1">
    <location>
        <begin position="98"/>
        <end position="121"/>
    </location>
</feature>
<feature type="transmembrane region" description="Helical" evidence="1">
    <location>
        <begin position="359"/>
        <end position="378"/>
    </location>
</feature>
<dbReference type="Proteomes" id="UP001177258">
    <property type="component" value="Unassembled WGS sequence"/>
</dbReference>
<reference evidence="2" key="2">
    <citation type="submission" date="2023-07" db="EMBL/GenBank/DDBJ databases">
        <authorList>
            <person name="Aydin F."/>
            <person name="Tarhane S."/>
            <person name="Saticioglu I.B."/>
            <person name="Karakaya E."/>
            <person name="Abay S."/>
            <person name="Guran O."/>
            <person name="Bozkurt E."/>
            <person name="Uzum N."/>
            <person name="Olgun K."/>
            <person name="Jablonski D."/>
        </authorList>
    </citation>
    <scope>NUCLEOTIDE SEQUENCE</scope>
    <source>
        <strain evidence="2">Faydin-H75</strain>
    </source>
</reference>
<accession>A0AA90PT56</accession>
<evidence type="ECO:0000313" key="4">
    <source>
        <dbReference type="Proteomes" id="UP001177258"/>
    </source>
</evidence>
<feature type="transmembrane region" description="Helical" evidence="1">
    <location>
        <begin position="312"/>
        <end position="331"/>
    </location>
</feature>
<evidence type="ECO:0000313" key="3">
    <source>
        <dbReference type="EMBL" id="MDP2539009.1"/>
    </source>
</evidence>